<dbReference type="EMBL" id="JAAGKO020000029">
    <property type="protein sequence ID" value="MDI5964952.1"/>
    <property type="molecule type" value="Genomic_DNA"/>
</dbReference>
<dbReference type="InterPro" id="IPR036390">
    <property type="entry name" value="WH_DNA-bd_sf"/>
</dbReference>
<accession>A0ABT6W4R9</accession>
<protein>
    <submittedName>
        <fullName evidence="5">GntR family transcriptional regulator</fullName>
    </submittedName>
</protein>
<dbReference type="InterPro" id="IPR036388">
    <property type="entry name" value="WH-like_DNA-bd_sf"/>
</dbReference>
<keyword evidence="6" id="KW-1185">Reference proteome</keyword>
<organism evidence="5 6">
    <name type="scientific">Streptantibioticus silvisoli</name>
    <dbReference type="NCBI Taxonomy" id="2705255"/>
    <lineage>
        <taxon>Bacteria</taxon>
        <taxon>Bacillati</taxon>
        <taxon>Actinomycetota</taxon>
        <taxon>Actinomycetes</taxon>
        <taxon>Kitasatosporales</taxon>
        <taxon>Streptomycetaceae</taxon>
        <taxon>Streptantibioticus</taxon>
    </lineage>
</organism>
<dbReference type="Gene3D" id="1.10.10.10">
    <property type="entry name" value="Winged helix-like DNA-binding domain superfamily/Winged helix DNA-binding domain"/>
    <property type="match status" value="1"/>
</dbReference>
<dbReference type="PROSITE" id="PS50949">
    <property type="entry name" value="HTH_GNTR"/>
    <property type="match status" value="1"/>
</dbReference>
<gene>
    <name evidence="5" type="ORF">POF43_019865</name>
</gene>
<dbReference type="PANTHER" id="PTHR38445:SF7">
    <property type="entry name" value="GNTR-FAMILY TRANSCRIPTIONAL REGULATOR"/>
    <property type="match status" value="1"/>
</dbReference>
<evidence type="ECO:0000259" key="4">
    <source>
        <dbReference type="PROSITE" id="PS50949"/>
    </source>
</evidence>
<evidence type="ECO:0000313" key="6">
    <source>
        <dbReference type="Proteomes" id="UP001156398"/>
    </source>
</evidence>
<dbReference type="RefSeq" id="WP_271323814.1">
    <property type="nucleotide sequence ID" value="NZ_JAAGKO020000029.1"/>
</dbReference>
<reference evidence="5 6" key="1">
    <citation type="submission" date="2023-05" db="EMBL/GenBank/DDBJ databases">
        <title>Streptantibioticus silvisoli sp. nov., acidotolerant actinomycetes 1 from pine litter.</title>
        <authorList>
            <person name="Swiecimska M."/>
            <person name="Golinska P."/>
            <person name="Sangal V."/>
            <person name="Wachnowicz B."/>
            <person name="Goodfellow M."/>
        </authorList>
    </citation>
    <scope>NUCLEOTIDE SEQUENCE [LARGE SCALE GENOMIC DNA]</scope>
    <source>
        <strain evidence="5 6">SL54</strain>
    </source>
</reference>
<dbReference type="Proteomes" id="UP001156398">
    <property type="component" value="Unassembled WGS sequence"/>
</dbReference>
<dbReference type="InterPro" id="IPR000524">
    <property type="entry name" value="Tscrpt_reg_HTH_GntR"/>
</dbReference>
<comment type="caution">
    <text evidence="5">The sequence shown here is derived from an EMBL/GenBank/DDBJ whole genome shotgun (WGS) entry which is preliminary data.</text>
</comment>
<evidence type="ECO:0000256" key="2">
    <source>
        <dbReference type="ARBA" id="ARBA00023125"/>
    </source>
</evidence>
<dbReference type="SMART" id="SM00345">
    <property type="entry name" value="HTH_GNTR"/>
    <property type="match status" value="1"/>
</dbReference>
<dbReference type="CDD" id="cd07377">
    <property type="entry name" value="WHTH_GntR"/>
    <property type="match status" value="1"/>
</dbReference>
<keyword evidence="1" id="KW-0805">Transcription regulation</keyword>
<proteinExistence type="predicted"/>
<name>A0ABT6W4R9_9ACTN</name>
<evidence type="ECO:0000313" key="5">
    <source>
        <dbReference type="EMBL" id="MDI5964952.1"/>
    </source>
</evidence>
<evidence type="ECO:0000256" key="1">
    <source>
        <dbReference type="ARBA" id="ARBA00023015"/>
    </source>
</evidence>
<dbReference type="PANTHER" id="PTHR38445">
    <property type="entry name" value="HTH-TYPE TRANSCRIPTIONAL REPRESSOR YTRA"/>
    <property type="match status" value="1"/>
</dbReference>
<keyword evidence="3" id="KW-0804">Transcription</keyword>
<dbReference type="Pfam" id="PF00392">
    <property type="entry name" value="GntR"/>
    <property type="match status" value="1"/>
</dbReference>
<dbReference type="SUPFAM" id="SSF46785">
    <property type="entry name" value="Winged helix' DNA-binding domain"/>
    <property type="match status" value="1"/>
</dbReference>
<keyword evidence="2" id="KW-0238">DNA-binding</keyword>
<sequence length="119" mass="12980">MLWKVDPAAREPLVEQIASSVRLALVRGQLAAGERLPSARELAEVLDVNANTVLAAYRVLREEEIVEFRRGRGVRVGPAVDAPAIARSAVVEAARTYLAEGLRHGWGVDELTDLLRELG</sequence>
<evidence type="ECO:0000256" key="3">
    <source>
        <dbReference type="ARBA" id="ARBA00023163"/>
    </source>
</evidence>
<feature type="domain" description="HTH gntR-type" evidence="4">
    <location>
        <begin position="11"/>
        <end position="79"/>
    </location>
</feature>